<feature type="transmembrane region" description="Helical" evidence="2">
    <location>
        <begin position="207"/>
        <end position="231"/>
    </location>
</feature>
<name>A0A1Y1ZHB3_9PLEO</name>
<evidence type="ECO:0000256" key="3">
    <source>
        <dbReference type="SAM" id="SignalP"/>
    </source>
</evidence>
<organism evidence="4 5">
    <name type="scientific">Clohesyomyces aquaticus</name>
    <dbReference type="NCBI Taxonomy" id="1231657"/>
    <lineage>
        <taxon>Eukaryota</taxon>
        <taxon>Fungi</taxon>
        <taxon>Dikarya</taxon>
        <taxon>Ascomycota</taxon>
        <taxon>Pezizomycotina</taxon>
        <taxon>Dothideomycetes</taxon>
        <taxon>Pleosporomycetidae</taxon>
        <taxon>Pleosporales</taxon>
        <taxon>Lindgomycetaceae</taxon>
        <taxon>Clohesyomyces</taxon>
    </lineage>
</organism>
<sequence>MSFTTIRSLPLPLISILLLSALAAAQQCYSPSGQTLDSTYTTCKPKSGVQHSGCCASTDICLDSGLCMATNGVYMGTLFQRGCTDPTGQGAGCAKLCPSTPSVASWNIQTCDYGSYCCRASSDHQNCCTDSLAPRFQTTDLGSLQLPTSSSPSSKEPTAPTPATAITTKPNQHPLKRQQTTNTTTTITINSSPSANLCPSSPSQIKLISSIIGGSLGAVILALLATILWLAKREKRQRKLKQHYESQVQKSWAIRTLMIDRGSKGLMEEIGRPLLYEERAGSM</sequence>
<evidence type="ECO:0000256" key="2">
    <source>
        <dbReference type="SAM" id="Phobius"/>
    </source>
</evidence>
<accession>A0A1Y1ZHB3</accession>
<evidence type="ECO:0000313" key="4">
    <source>
        <dbReference type="EMBL" id="ORY09636.1"/>
    </source>
</evidence>
<keyword evidence="3" id="KW-0732">Signal</keyword>
<evidence type="ECO:0008006" key="6">
    <source>
        <dbReference type="Google" id="ProtNLM"/>
    </source>
</evidence>
<proteinExistence type="predicted"/>
<reference evidence="4 5" key="1">
    <citation type="submission" date="2016-07" db="EMBL/GenBank/DDBJ databases">
        <title>Pervasive Adenine N6-methylation of Active Genes in Fungi.</title>
        <authorList>
            <consortium name="DOE Joint Genome Institute"/>
            <person name="Mondo S.J."/>
            <person name="Dannebaum R.O."/>
            <person name="Kuo R.C."/>
            <person name="Labutti K."/>
            <person name="Haridas S."/>
            <person name="Kuo A."/>
            <person name="Salamov A."/>
            <person name="Ahrendt S.R."/>
            <person name="Lipzen A."/>
            <person name="Sullivan W."/>
            <person name="Andreopoulos W.B."/>
            <person name="Clum A."/>
            <person name="Lindquist E."/>
            <person name="Daum C."/>
            <person name="Ramamoorthy G.K."/>
            <person name="Gryganskyi A."/>
            <person name="Culley D."/>
            <person name="Magnuson J.K."/>
            <person name="James T.Y."/>
            <person name="O'Malley M.A."/>
            <person name="Stajich J.E."/>
            <person name="Spatafora J.W."/>
            <person name="Visel A."/>
            <person name="Grigoriev I.V."/>
        </authorList>
    </citation>
    <scope>NUCLEOTIDE SEQUENCE [LARGE SCALE GENOMIC DNA]</scope>
    <source>
        <strain evidence="4 5">CBS 115471</strain>
    </source>
</reference>
<feature type="compositionally biased region" description="Low complexity" evidence="1">
    <location>
        <begin position="147"/>
        <end position="170"/>
    </location>
</feature>
<protein>
    <recommendedName>
        <fullName evidence="6">Mid2 domain-containing protein</fullName>
    </recommendedName>
</protein>
<dbReference type="EMBL" id="MCFA01000083">
    <property type="protein sequence ID" value="ORY09636.1"/>
    <property type="molecule type" value="Genomic_DNA"/>
</dbReference>
<dbReference type="AlphaFoldDB" id="A0A1Y1ZHB3"/>
<gene>
    <name evidence="4" type="ORF">BCR34DRAFT_602641</name>
</gene>
<keyword evidence="2" id="KW-1133">Transmembrane helix</keyword>
<comment type="caution">
    <text evidence="4">The sequence shown here is derived from an EMBL/GenBank/DDBJ whole genome shotgun (WGS) entry which is preliminary data.</text>
</comment>
<dbReference type="OrthoDB" id="5215637at2759"/>
<keyword evidence="2" id="KW-0812">Transmembrane</keyword>
<dbReference type="Proteomes" id="UP000193144">
    <property type="component" value="Unassembled WGS sequence"/>
</dbReference>
<feature type="chain" id="PRO_5012395285" description="Mid2 domain-containing protein" evidence="3">
    <location>
        <begin position="26"/>
        <end position="283"/>
    </location>
</feature>
<evidence type="ECO:0000313" key="5">
    <source>
        <dbReference type="Proteomes" id="UP000193144"/>
    </source>
</evidence>
<keyword evidence="5" id="KW-1185">Reference proteome</keyword>
<feature type="signal peptide" evidence="3">
    <location>
        <begin position="1"/>
        <end position="25"/>
    </location>
</feature>
<feature type="region of interest" description="Disordered" evidence="1">
    <location>
        <begin position="143"/>
        <end position="183"/>
    </location>
</feature>
<keyword evidence="2" id="KW-0472">Membrane</keyword>
<dbReference type="STRING" id="1231657.A0A1Y1ZHB3"/>
<evidence type="ECO:0000256" key="1">
    <source>
        <dbReference type="SAM" id="MobiDB-lite"/>
    </source>
</evidence>